<evidence type="ECO:0000259" key="3">
    <source>
        <dbReference type="Pfam" id="PF02213"/>
    </source>
</evidence>
<dbReference type="InterPro" id="IPR035445">
    <property type="entry name" value="GYF-like_dom_sf"/>
</dbReference>
<keyword evidence="5" id="KW-1185">Reference proteome</keyword>
<feature type="compositionally biased region" description="Gly residues" evidence="2">
    <location>
        <begin position="265"/>
        <end position="282"/>
    </location>
</feature>
<feature type="compositionally biased region" description="Pro residues" evidence="2">
    <location>
        <begin position="384"/>
        <end position="398"/>
    </location>
</feature>
<name>A0ABC9XVV5_GRUJA</name>
<reference evidence="4 5" key="1">
    <citation type="submission" date="2024-06" db="EMBL/GenBank/DDBJ databases">
        <title>The draft genome of Grus japonensis, version 3.</title>
        <authorList>
            <person name="Nabeshima K."/>
            <person name="Suzuki S."/>
            <person name="Onuma M."/>
        </authorList>
    </citation>
    <scope>NUCLEOTIDE SEQUENCE [LARGE SCALE GENOMIC DNA]</scope>
    <source>
        <strain evidence="4 5">451A</strain>
    </source>
</reference>
<organism evidence="4 5">
    <name type="scientific">Grus japonensis</name>
    <name type="common">Japanese crane</name>
    <name type="synonym">Red-crowned crane</name>
    <dbReference type="NCBI Taxonomy" id="30415"/>
    <lineage>
        <taxon>Eukaryota</taxon>
        <taxon>Metazoa</taxon>
        <taxon>Chordata</taxon>
        <taxon>Craniata</taxon>
        <taxon>Vertebrata</taxon>
        <taxon>Euteleostomi</taxon>
        <taxon>Archelosauria</taxon>
        <taxon>Archosauria</taxon>
        <taxon>Dinosauria</taxon>
        <taxon>Saurischia</taxon>
        <taxon>Theropoda</taxon>
        <taxon>Coelurosauria</taxon>
        <taxon>Aves</taxon>
        <taxon>Neognathae</taxon>
        <taxon>Neoaves</taxon>
        <taxon>Gruiformes</taxon>
        <taxon>Gruidae</taxon>
        <taxon>Grus</taxon>
    </lineage>
</organism>
<dbReference type="SUPFAM" id="SSF55277">
    <property type="entry name" value="GYF domain"/>
    <property type="match status" value="1"/>
</dbReference>
<feature type="compositionally biased region" description="Pro residues" evidence="2">
    <location>
        <begin position="333"/>
        <end position="357"/>
    </location>
</feature>
<evidence type="ECO:0000313" key="4">
    <source>
        <dbReference type="EMBL" id="GAB0201180.1"/>
    </source>
</evidence>
<dbReference type="InterPro" id="IPR003169">
    <property type="entry name" value="GYF"/>
</dbReference>
<feature type="region of interest" description="Disordered" evidence="2">
    <location>
        <begin position="129"/>
        <end position="296"/>
    </location>
</feature>
<feature type="compositionally biased region" description="Pro residues" evidence="2">
    <location>
        <begin position="221"/>
        <end position="234"/>
    </location>
</feature>
<evidence type="ECO:0000256" key="1">
    <source>
        <dbReference type="ARBA" id="ARBA00038015"/>
    </source>
</evidence>
<gene>
    <name evidence="4" type="ORF">GRJ2_002583600</name>
</gene>
<dbReference type="PANTHER" id="PTHR14445:SF36">
    <property type="entry name" value="FI03272P-RELATED"/>
    <property type="match status" value="1"/>
</dbReference>
<dbReference type="InterPro" id="IPR051640">
    <property type="entry name" value="GRB10-interact_GYF"/>
</dbReference>
<feature type="compositionally biased region" description="Basic and acidic residues" evidence="2">
    <location>
        <begin position="167"/>
        <end position="191"/>
    </location>
</feature>
<accession>A0ABC9XVV5</accession>
<proteinExistence type="inferred from homology"/>
<dbReference type="EMBL" id="BAAFJT010000030">
    <property type="protein sequence ID" value="GAB0201180.1"/>
    <property type="molecule type" value="Genomic_DNA"/>
</dbReference>
<protein>
    <submittedName>
        <fullName evidence="4">GRB10-interacting GYF protein 1</fullName>
    </submittedName>
</protein>
<comment type="caution">
    <text evidence="4">The sequence shown here is derived from an EMBL/GenBank/DDBJ whole genome shotgun (WGS) entry which is preliminary data.</text>
</comment>
<feature type="region of interest" description="Disordered" evidence="2">
    <location>
        <begin position="325"/>
        <end position="438"/>
    </location>
</feature>
<evidence type="ECO:0000256" key="2">
    <source>
        <dbReference type="SAM" id="MobiDB-lite"/>
    </source>
</evidence>
<dbReference type="Pfam" id="PF02213">
    <property type="entry name" value="GYF"/>
    <property type="match status" value="1"/>
</dbReference>
<evidence type="ECO:0000313" key="5">
    <source>
        <dbReference type="Proteomes" id="UP001623348"/>
    </source>
</evidence>
<dbReference type="Proteomes" id="UP001623348">
    <property type="component" value="Unassembled WGS sequence"/>
</dbReference>
<comment type="similarity">
    <text evidence="1">Belongs to the GIGYF family.</text>
</comment>
<feature type="domain" description="GYF" evidence="3">
    <location>
        <begin position="1"/>
        <end position="27"/>
    </location>
</feature>
<dbReference type="PANTHER" id="PTHR14445">
    <property type="entry name" value="GRB10 INTERACTING GYF PROTEIN"/>
    <property type="match status" value="1"/>
</dbReference>
<sequence>MGEWFQAGYFPMALLVKRGCDEGFQPLGDVIKMWGRVPFAPGPSPPPLLTPPAQERLKQQQDLAALYQQLQHQQFLQLLGRQPLGPCPPPQKTGELTPQQLGALLQQLQALKPRQGEPNLLRSLSLPEATPLWDPSQAPGSDSALWELPLGSPPPSPILEQLQLQHKLQELRARREEDDQRKRRQEEELRRKQCRQQETLLKLLQQSGVPRGGPQNWTLPKTPPGPDGEWPPPKAQRGPRAVGALWGPELWPPPEKSPPAWEESGAGGGLLRGGGGGKGGRGGPPPGPSGRGPEEAALLKLLRGLPRPPPDALAHWCQAALQALGGGTGPGVEPAPPPVEAWPRPPTDPPEAQPFPHPLMERRGRPPAPPRGPQEAWLGAGLLPVPPFGPGAKPPPTEGPVGGRGKSRPPLLLLHSDPSILGYSLHGPGGEVETVEEY</sequence>
<dbReference type="AlphaFoldDB" id="A0ABC9XVV5"/>